<evidence type="ECO:0000313" key="2">
    <source>
        <dbReference type="EMBL" id="KAJ8868665.1"/>
    </source>
</evidence>
<keyword evidence="3" id="KW-1185">Reference proteome</keyword>
<gene>
    <name evidence="2" type="ORF">PR048_030204</name>
</gene>
<name>A0ABQ9G8B5_9NEOP</name>
<dbReference type="Proteomes" id="UP001159363">
    <property type="component" value="Chromosome 13"/>
</dbReference>
<evidence type="ECO:0000313" key="3">
    <source>
        <dbReference type="Proteomes" id="UP001159363"/>
    </source>
</evidence>
<reference evidence="2 3" key="1">
    <citation type="submission" date="2023-02" db="EMBL/GenBank/DDBJ databases">
        <title>LHISI_Scaffold_Assembly.</title>
        <authorList>
            <person name="Stuart O.P."/>
            <person name="Cleave R."/>
            <person name="Magrath M.J.L."/>
            <person name="Mikheyev A.S."/>
        </authorList>
    </citation>
    <scope>NUCLEOTIDE SEQUENCE [LARGE SCALE GENOMIC DNA]</scope>
    <source>
        <strain evidence="2">Daus_M_001</strain>
        <tissue evidence="2">Leg muscle</tissue>
    </source>
</reference>
<feature type="compositionally biased region" description="Basic and acidic residues" evidence="1">
    <location>
        <begin position="142"/>
        <end position="155"/>
    </location>
</feature>
<feature type="region of interest" description="Disordered" evidence="1">
    <location>
        <begin position="137"/>
        <end position="171"/>
    </location>
</feature>
<organism evidence="2 3">
    <name type="scientific">Dryococelus australis</name>
    <dbReference type="NCBI Taxonomy" id="614101"/>
    <lineage>
        <taxon>Eukaryota</taxon>
        <taxon>Metazoa</taxon>
        <taxon>Ecdysozoa</taxon>
        <taxon>Arthropoda</taxon>
        <taxon>Hexapoda</taxon>
        <taxon>Insecta</taxon>
        <taxon>Pterygota</taxon>
        <taxon>Neoptera</taxon>
        <taxon>Polyneoptera</taxon>
        <taxon>Phasmatodea</taxon>
        <taxon>Verophasmatodea</taxon>
        <taxon>Anareolatae</taxon>
        <taxon>Phasmatidae</taxon>
        <taxon>Eurycanthinae</taxon>
        <taxon>Dryococelus</taxon>
    </lineage>
</organism>
<sequence>MPFVDGFSRRSPVSLEIHSGAFPSISISLRPLRFSRPGAGTHDIEPTRPNDNHFIKLADSLVVFCAGPKRELRALAKSLGWRGGRETSKTYWSRYSAVEIDVKHVYTEVDFAIGSQFIRHALNDSEPIADLQGNKCASSAGMKERGKREIPEKTRRPTASSGTIPICENPVTRSGIEPSSPWWEASRITAQLSTEQRRNERAGETGDPRKNPPTSGIVRHDSHVLKSGSTCNTAKTLHVSSEPCVYSSNDAFEQLVNIALIGPLLLNFKCENYYR</sequence>
<feature type="compositionally biased region" description="Basic and acidic residues" evidence="1">
    <location>
        <begin position="195"/>
        <end position="210"/>
    </location>
</feature>
<accession>A0ABQ9G8B5</accession>
<comment type="caution">
    <text evidence="2">The sequence shown here is derived from an EMBL/GenBank/DDBJ whole genome shotgun (WGS) entry which is preliminary data.</text>
</comment>
<proteinExistence type="predicted"/>
<dbReference type="EMBL" id="JARBHB010000014">
    <property type="protein sequence ID" value="KAJ8868665.1"/>
    <property type="molecule type" value="Genomic_DNA"/>
</dbReference>
<protein>
    <submittedName>
        <fullName evidence="2">Uncharacterized protein</fullName>
    </submittedName>
</protein>
<feature type="region of interest" description="Disordered" evidence="1">
    <location>
        <begin position="193"/>
        <end position="219"/>
    </location>
</feature>
<evidence type="ECO:0000256" key="1">
    <source>
        <dbReference type="SAM" id="MobiDB-lite"/>
    </source>
</evidence>